<dbReference type="InterPro" id="IPR036249">
    <property type="entry name" value="Thioredoxin-like_sf"/>
</dbReference>
<dbReference type="PANTHER" id="PTHR13887">
    <property type="entry name" value="GLUTATHIONE S-TRANSFERASE KAPPA"/>
    <property type="match status" value="1"/>
</dbReference>
<dbReference type="Proteomes" id="UP000070513">
    <property type="component" value="Unassembled WGS sequence"/>
</dbReference>
<dbReference type="Gene3D" id="3.40.30.10">
    <property type="entry name" value="Glutaredoxin"/>
    <property type="match status" value="1"/>
</dbReference>
<comment type="caution">
    <text evidence="2">The sequence shown here is derived from an EMBL/GenBank/DDBJ whole genome shotgun (WGS) entry which is preliminary data.</text>
</comment>
<evidence type="ECO:0000313" key="2">
    <source>
        <dbReference type="EMBL" id="KXH84290.1"/>
    </source>
</evidence>
<dbReference type="GO" id="GO:0016491">
    <property type="term" value="F:oxidoreductase activity"/>
    <property type="evidence" value="ECO:0007669"/>
    <property type="project" value="InterPro"/>
</dbReference>
<feature type="domain" description="DSBA-like thioredoxin" evidence="1">
    <location>
        <begin position="3"/>
        <end position="205"/>
    </location>
</feature>
<dbReference type="RefSeq" id="WP_062646894.1">
    <property type="nucleotide sequence ID" value="NZ_LPUR01000001.1"/>
</dbReference>
<dbReference type="CDD" id="cd03024">
    <property type="entry name" value="DsbA_FrnE"/>
    <property type="match status" value="1"/>
</dbReference>
<reference evidence="3" key="1">
    <citation type="submission" date="2015-12" db="EMBL/GenBank/DDBJ databases">
        <title>Genome sequence of a biocontrol rhizobacterium Chryseobacterium kwangjuense strain KJ1R5 isolated from pepper (Capsicum annuum L.).</title>
        <authorList>
            <person name="Jeong J.-J."/>
            <person name="Park H."/>
            <person name="Mannaa M."/>
            <person name="Sang M.K."/>
            <person name="Choi I.-G."/>
            <person name="Kim K.D."/>
        </authorList>
    </citation>
    <scope>NUCLEOTIDE SEQUENCE [LARGE SCALE GENOMIC DNA]</scope>
    <source>
        <strain evidence="3">KJ1R5</strain>
    </source>
</reference>
<reference evidence="2 3" key="2">
    <citation type="journal article" date="2016" name="Genome Announc.">
        <title>Draft Genome Sequence of a Biocontrol Rhizobacterium, Chryseobacterium kwangjuense Strain KJ1R5, Isolated from Pepper (Capsicum annuum).</title>
        <authorList>
            <person name="Jeong J.J."/>
            <person name="Park H."/>
            <person name="Park B.H."/>
            <person name="Mannaa M."/>
            <person name="Sang M.K."/>
            <person name="Choi I.G."/>
            <person name="Kim K.D."/>
        </authorList>
    </citation>
    <scope>NUCLEOTIDE SEQUENCE [LARGE SCALE GENOMIC DNA]</scope>
    <source>
        <strain evidence="2 3">KJ1R5</strain>
    </source>
</reference>
<proteinExistence type="predicted"/>
<evidence type="ECO:0000259" key="1">
    <source>
        <dbReference type="Pfam" id="PF01323"/>
    </source>
</evidence>
<sequence>MKIEIWSDVMCPFCYIGKHNFEQALEKLPFKNEVEVEWKSFQLDPTLDAAKPQNTIEYFKEKKGFPAEQASQMISQVAGMGRASGIDFNFDKALIINTFTAHKLLHLAKKHGKSSEMEEALFKAHFIDGKNVGDQEELISLAVSLGIDKDEARQALSSDEFNDGIRQDIQEAQNNGISSVPFFVLNGKYAVSGAQPAEVFAEALQQTYKETVSPFKDLSQNGGASCDTDGCSI</sequence>
<dbReference type="EMBL" id="LPUR01000001">
    <property type="protein sequence ID" value="KXH84290.1"/>
    <property type="molecule type" value="Genomic_DNA"/>
</dbReference>
<dbReference type="OrthoDB" id="9799122at2"/>
<dbReference type="SUPFAM" id="SSF52833">
    <property type="entry name" value="Thioredoxin-like"/>
    <property type="match status" value="1"/>
</dbReference>
<dbReference type="AlphaFoldDB" id="A0A135WHE7"/>
<accession>A0A135WHE7</accession>
<dbReference type="InterPro" id="IPR001853">
    <property type="entry name" value="DSBA-like_thioredoxin_dom"/>
</dbReference>
<dbReference type="PANTHER" id="PTHR13887:SF41">
    <property type="entry name" value="THIOREDOXIN SUPERFAMILY PROTEIN"/>
    <property type="match status" value="1"/>
</dbReference>
<name>A0A135WHE7_9FLAO</name>
<dbReference type="Pfam" id="PF01323">
    <property type="entry name" value="DSBA"/>
    <property type="match status" value="1"/>
</dbReference>
<gene>
    <name evidence="2" type="ORF">AU378_00585</name>
</gene>
<protein>
    <submittedName>
        <fullName evidence="2">Disulfide bond formation protein DsbA</fullName>
    </submittedName>
</protein>
<organism evidence="2 3">
    <name type="scientific">Chryseobacterium kwangjuense</name>
    <dbReference type="NCBI Taxonomy" id="267125"/>
    <lineage>
        <taxon>Bacteria</taxon>
        <taxon>Pseudomonadati</taxon>
        <taxon>Bacteroidota</taxon>
        <taxon>Flavobacteriia</taxon>
        <taxon>Flavobacteriales</taxon>
        <taxon>Weeksellaceae</taxon>
        <taxon>Chryseobacterium group</taxon>
        <taxon>Chryseobacterium</taxon>
    </lineage>
</organism>
<evidence type="ECO:0000313" key="3">
    <source>
        <dbReference type="Proteomes" id="UP000070513"/>
    </source>
</evidence>